<organism evidence="1">
    <name type="scientific">marine sediment metagenome</name>
    <dbReference type="NCBI Taxonomy" id="412755"/>
    <lineage>
        <taxon>unclassified sequences</taxon>
        <taxon>metagenomes</taxon>
        <taxon>ecological metagenomes</taxon>
    </lineage>
</organism>
<dbReference type="AlphaFoldDB" id="X1QQM5"/>
<feature type="non-terminal residue" evidence="1">
    <location>
        <position position="265"/>
    </location>
</feature>
<feature type="non-terminal residue" evidence="1">
    <location>
        <position position="1"/>
    </location>
</feature>
<name>X1QQM5_9ZZZZ</name>
<comment type="caution">
    <text evidence="1">The sequence shown here is derived from an EMBL/GenBank/DDBJ whole genome shotgun (WGS) entry which is preliminary data.</text>
</comment>
<gene>
    <name evidence="1" type="ORF">S06H3_41514</name>
</gene>
<accession>X1QQM5</accession>
<reference evidence="1" key="1">
    <citation type="journal article" date="2014" name="Front. Microbiol.">
        <title>High frequency of phylogenetically diverse reductive dehalogenase-homologous genes in deep subseafloor sedimentary metagenomes.</title>
        <authorList>
            <person name="Kawai M."/>
            <person name="Futagami T."/>
            <person name="Toyoda A."/>
            <person name="Takaki Y."/>
            <person name="Nishi S."/>
            <person name="Hori S."/>
            <person name="Arai W."/>
            <person name="Tsubouchi T."/>
            <person name="Morono Y."/>
            <person name="Uchiyama I."/>
            <person name="Ito T."/>
            <person name="Fujiyama A."/>
            <person name="Inagaki F."/>
            <person name="Takami H."/>
        </authorList>
    </citation>
    <scope>NUCLEOTIDE SEQUENCE</scope>
    <source>
        <strain evidence="1">Expedition CK06-06</strain>
    </source>
</reference>
<dbReference type="EMBL" id="BARV01025596">
    <property type="protein sequence ID" value="GAI45564.1"/>
    <property type="molecule type" value="Genomic_DNA"/>
</dbReference>
<proteinExistence type="predicted"/>
<sequence>KKGRLYQRLYDHVIDMELNRNRFHRKKGGDVFSPSHTDDLNGVLLDSGNKRMFHSFIDDMPDFQELHDEISAKFSHLLEFNTLDWLSSINPTNKDGSRYTVPVPFDVDQLRFIWTEIVNDVFDIAAPSDDLDDSPDCSTYDIYVKYASTKNPHYCRPKLLHFLAYKSRPPVLDVDLFLRSCPDFIIGHDRIDRNVVLSYISDKLAVARRFNDLDAIPKFESISAKINAVFDQFSDDDLIAWLRYLSIHRTTTKVFGFWRNIKRYR</sequence>
<protein>
    <submittedName>
        <fullName evidence="1">Uncharacterized protein</fullName>
    </submittedName>
</protein>
<evidence type="ECO:0000313" key="1">
    <source>
        <dbReference type="EMBL" id="GAI45564.1"/>
    </source>
</evidence>